<evidence type="ECO:0000256" key="5">
    <source>
        <dbReference type="ARBA" id="ARBA00022670"/>
    </source>
</evidence>
<evidence type="ECO:0000313" key="11">
    <source>
        <dbReference type="EMBL" id="SHH67730.1"/>
    </source>
</evidence>
<proteinExistence type="inferred from homology"/>
<dbReference type="InterPro" id="IPR026898">
    <property type="entry name" value="PrsW"/>
</dbReference>
<dbReference type="GO" id="GO:0005886">
    <property type="term" value="C:plasma membrane"/>
    <property type="evidence" value="ECO:0007669"/>
    <property type="project" value="UniProtKB-SubCell"/>
</dbReference>
<keyword evidence="5" id="KW-0645">Protease</keyword>
<keyword evidence="7" id="KW-0378">Hydrolase</keyword>
<evidence type="ECO:0000256" key="9">
    <source>
        <dbReference type="ARBA" id="ARBA00023136"/>
    </source>
</evidence>
<evidence type="ECO:0000256" key="2">
    <source>
        <dbReference type="ARBA" id="ARBA00009165"/>
    </source>
</evidence>
<evidence type="ECO:0000256" key="3">
    <source>
        <dbReference type="ARBA" id="ARBA00018997"/>
    </source>
</evidence>
<evidence type="ECO:0000256" key="8">
    <source>
        <dbReference type="ARBA" id="ARBA00022989"/>
    </source>
</evidence>
<dbReference type="GO" id="GO:0006508">
    <property type="term" value="P:proteolysis"/>
    <property type="evidence" value="ECO:0007669"/>
    <property type="project" value="UniProtKB-KW"/>
</dbReference>
<sequence>MYLQLFVIAVLPGIALALAAYLTDRFDREPLSLLGKVFLFGALSVIPTALVEGILSRFNIFIGVIGIAYTAFIVAGFTEELIKRFVVMKFAFKNPAFNEKLDGIIYAVFASLGFATAENIIYVVFRFATNPYVGLSRGIFSVPAHMLFAVTMGYYLSLSKFCIYPKLSRVYYRKALTVPLVLHGIFDFILMYGNGFVFLVFFPFIIYLWVANLRKLNIYYKDSKERSSNLD</sequence>
<dbReference type="AlphaFoldDB" id="A0A1M5UXR0"/>
<feature type="transmembrane region" description="Helical" evidence="10">
    <location>
        <begin position="137"/>
        <end position="158"/>
    </location>
</feature>
<reference evidence="11 12" key="1">
    <citation type="submission" date="2016-11" db="EMBL/GenBank/DDBJ databases">
        <authorList>
            <person name="Jaros S."/>
            <person name="Januszkiewicz K."/>
            <person name="Wedrychowicz H."/>
        </authorList>
    </citation>
    <scope>NUCLEOTIDE SEQUENCE [LARGE SCALE GENOMIC DNA]</scope>
    <source>
        <strain evidence="11 12">DSM 8605</strain>
    </source>
</reference>
<evidence type="ECO:0000256" key="6">
    <source>
        <dbReference type="ARBA" id="ARBA00022692"/>
    </source>
</evidence>
<evidence type="ECO:0000256" key="4">
    <source>
        <dbReference type="ARBA" id="ARBA00022475"/>
    </source>
</evidence>
<feature type="transmembrane region" description="Helical" evidence="10">
    <location>
        <begin position="60"/>
        <end position="82"/>
    </location>
</feature>
<dbReference type="STRING" id="1121316.SAMN02745207_01978"/>
<feature type="transmembrane region" description="Helical" evidence="10">
    <location>
        <begin position="196"/>
        <end position="213"/>
    </location>
</feature>
<feature type="transmembrane region" description="Helical" evidence="10">
    <location>
        <begin position="6"/>
        <end position="22"/>
    </location>
</feature>
<evidence type="ECO:0000256" key="10">
    <source>
        <dbReference type="SAM" id="Phobius"/>
    </source>
</evidence>
<evidence type="ECO:0000313" key="12">
    <source>
        <dbReference type="Proteomes" id="UP000184447"/>
    </source>
</evidence>
<keyword evidence="9 10" id="KW-0472">Membrane</keyword>
<gene>
    <name evidence="11" type="ORF">SAMN02745207_01978</name>
</gene>
<organism evidence="11 12">
    <name type="scientific">Clostridium grantii DSM 8605</name>
    <dbReference type="NCBI Taxonomy" id="1121316"/>
    <lineage>
        <taxon>Bacteria</taxon>
        <taxon>Bacillati</taxon>
        <taxon>Bacillota</taxon>
        <taxon>Clostridia</taxon>
        <taxon>Eubacteriales</taxon>
        <taxon>Clostridiaceae</taxon>
        <taxon>Clostridium</taxon>
    </lineage>
</organism>
<dbReference type="RefSeq" id="WP_073338273.1">
    <property type="nucleotide sequence ID" value="NZ_FQXM01000009.1"/>
</dbReference>
<evidence type="ECO:0000256" key="7">
    <source>
        <dbReference type="ARBA" id="ARBA00022801"/>
    </source>
</evidence>
<accession>A0A1M5UXR0</accession>
<evidence type="ECO:0000256" key="1">
    <source>
        <dbReference type="ARBA" id="ARBA00004651"/>
    </source>
</evidence>
<feature type="transmembrane region" description="Helical" evidence="10">
    <location>
        <begin position="34"/>
        <end position="54"/>
    </location>
</feature>
<dbReference type="OrthoDB" id="5504276at2"/>
<name>A0A1M5UXR0_9CLOT</name>
<keyword evidence="8 10" id="KW-1133">Transmembrane helix</keyword>
<dbReference type="EMBL" id="FQXM01000009">
    <property type="protein sequence ID" value="SHH67730.1"/>
    <property type="molecule type" value="Genomic_DNA"/>
</dbReference>
<dbReference type="PIRSF" id="PIRSF016933">
    <property type="entry name" value="PrsW"/>
    <property type="match status" value="1"/>
</dbReference>
<dbReference type="GO" id="GO:0008233">
    <property type="term" value="F:peptidase activity"/>
    <property type="evidence" value="ECO:0007669"/>
    <property type="project" value="UniProtKB-KW"/>
</dbReference>
<dbReference type="InterPro" id="IPR023596">
    <property type="entry name" value="Peptidase_PrsW_arch/bac"/>
</dbReference>
<dbReference type="Proteomes" id="UP000184447">
    <property type="component" value="Unassembled WGS sequence"/>
</dbReference>
<keyword evidence="4" id="KW-1003">Cell membrane</keyword>
<keyword evidence="6 10" id="KW-0812">Transmembrane</keyword>
<protein>
    <recommendedName>
        <fullName evidence="3">Protease PrsW</fullName>
    </recommendedName>
</protein>
<comment type="subcellular location">
    <subcellularLocation>
        <location evidence="1">Cell membrane</location>
        <topology evidence="1">Multi-pass membrane protein</topology>
    </subcellularLocation>
</comment>
<keyword evidence="12" id="KW-1185">Reference proteome</keyword>
<comment type="similarity">
    <text evidence="2">Belongs to the protease PrsW family.</text>
</comment>
<dbReference type="Pfam" id="PF13367">
    <property type="entry name" value="PrsW-protease"/>
    <property type="match status" value="1"/>
</dbReference>
<dbReference type="PANTHER" id="PTHR36844">
    <property type="entry name" value="PROTEASE PRSW"/>
    <property type="match status" value="1"/>
</dbReference>
<dbReference type="PANTHER" id="PTHR36844:SF1">
    <property type="entry name" value="PROTEASE PRSW"/>
    <property type="match status" value="1"/>
</dbReference>
<feature type="transmembrane region" description="Helical" evidence="10">
    <location>
        <begin position="103"/>
        <end position="125"/>
    </location>
</feature>